<sequence length="337" mass="40761">MSVSFQSYKYSFLTQKLKKQIIKNDFSYQNQDLFIDTNKQCKTSESSQKQQIQFSKMEEKNIFQIQRHRTQSVQQQKSFSVKKNIFNNKNVQQNIQQQLQKPSYCEEKSKLNNNNNNVFNKVSQYNNVSVLIKSNQNIRVSKQIIKIHKESLRSIFEVINDQNIFNCIFQYLNSYELFYSFRNVCRKARQLIKYYFLEHNFEYSQNEEDYQNKYYDQRLITYINNKLWINTNLKQFLQESIDYGVVRKPVNTFHNQIIHLFNIALQFQGYQVELNKTYETIKKIGIEKCFSYLYDITSLPNSCAQITLKDLYCFDYLRSYSNTYSIILNCQIRIYRF</sequence>
<protein>
    <recommendedName>
        <fullName evidence="3">F-box protein</fullName>
    </recommendedName>
</protein>
<dbReference type="EMBL" id="GG662840">
    <property type="protein sequence ID" value="EWS76196.1"/>
    <property type="molecule type" value="Genomic_DNA"/>
</dbReference>
<evidence type="ECO:0008006" key="3">
    <source>
        <dbReference type="Google" id="ProtNLM"/>
    </source>
</evidence>
<dbReference type="Proteomes" id="UP000009168">
    <property type="component" value="Unassembled WGS sequence"/>
</dbReference>
<evidence type="ECO:0000313" key="1">
    <source>
        <dbReference type="EMBL" id="EWS76196.1"/>
    </source>
</evidence>
<dbReference type="InParanoid" id="W7XK41"/>
<dbReference type="AlphaFoldDB" id="W7XK41"/>
<evidence type="ECO:0000313" key="2">
    <source>
        <dbReference type="Proteomes" id="UP000009168"/>
    </source>
</evidence>
<name>W7XK41_TETTS</name>
<dbReference type="RefSeq" id="XP_012651243.1">
    <property type="nucleotide sequence ID" value="XM_012795789.1"/>
</dbReference>
<dbReference type="GeneID" id="24437655"/>
<accession>W7XK41</accession>
<dbReference type="KEGG" id="tet:TTHERM_000170478"/>
<organism evidence="1 2">
    <name type="scientific">Tetrahymena thermophila (strain SB210)</name>
    <dbReference type="NCBI Taxonomy" id="312017"/>
    <lineage>
        <taxon>Eukaryota</taxon>
        <taxon>Sar</taxon>
        <taxon>Alveolata</taxon>
        <taxon>Ciliophora</taxon>
        <taxon>Intramacronucleata</taxon>
        <taxon>Oligohymenophorea</taxon>
        <taxon>Hymenostomatida</taxon>
        <taxon>Tetrahymenina</taxon>
        <taxon>Tetrahymenidae</taxon>
        <taxon>Tetrahymena</taxon>
    </lineage>
</organism>
<gene>
    <name evidence="1" type="ORF">TTHERM_000170478</name>
</gene>
<keyword evidence="2" id="KW-1185">Reference proteome</keyword>
<proteinExistence type="predicted"/>
<reference evidence="2" key="1">
    <citation type="journal article" date="2006" name="PLoS Biol.">
        <title>Macronuclear genome sequence of the ciliate Tetrahymena thermophila, a model eukaryote.</title>
        <authorList>
            <person name="Eisen J.A."/>
            <person name="Coyne R.S."/>
            <person name="Wu M."/>
            <person name="Wu D."/>
            <person name="Thiagarajan M."/>
            <person name="Wortman J.R."/>
            <person name="Badger J.H."/>
            <person name="Ren Q."/>
            <person name="Amedeo P."/>
            <person name="Jones K.M."/>
            <person name="Tallon L.J."/>
            <person name="Delcher A.L."/>
            <person name="Salzberg S.L."/>
            <person name="Silva J.C."/>
            <person name="Haas B.J."/>
            <person name="Majoros W.H."/>
            <person name="Farzad M."/>
            <person name="Carlton J.M."/>
            <person name="Smith R.K. Jr."/>
            <person name="Garg J."/>
            <person name="Pearlman R.E."/>
            <person name="Karrer K.M."/>
            <person name="Sun L."/>
            <person name="Manning G."/>
            <person name="Elde N.C."/>
            <person name="Turkewitz A.P."/>
            <person name="Asai D.J."/>
            <person name="Wilkes D.E."/>
            <person name="Wang Y."/>
            <person name="Cai H."/>
            <person name="Collins K."/>
            <person name="Stewart B.A."/>
            <person name="Lee S.R."/>
            <person name="Wilamowska K."/>
            <person name="Weinberg Z."/>
            <person name="Ruzzo W.L."/>
            <person name="Wloga D."/>
            <person name="Gaertig J."/>
            <person name="Frankel J."/>
            <person name="Tsao C.-C."/>
            <person name="Gorovsky M.A."/>
            <person name="Keeling P.J."/>
            <person name="Waller R.F."/>
            <person name="Patron N.J."/>
            <person name="Cherry J.M."/>
            <person name="Stover N.A."/>
            <person name="Krieger C.J."/>
            <person name="del Toro C."/>
            <person name="Ryder H.F."/>
            <person name="Williamson S.C."/>
            <person name="Barbeau R.A."/>
            <person name="Hamilton E.P."/>
            <person name="Orias E."/>
        </authorList>
    </citation>
    <scope>NUCLEOTIDE SEQUENCE [LARGE SCALE GENOMIC DNA]</scope>
    <source>
        <strain evidence="2">SB210</strain>
    </source>
</reference>